<comment type="catalytic activity">
    <reaction evidence="10">
        <text>4'-O-methylnorbelladine + reduced [NADPH--hemoprotein reductase] + O2 = (10bS,4aR)-noroxomaritidine + oxidized [NADPH--hemoprotein reductase] + 2 H2O + H(+)</text>
        <dbReference type="Rhea" id="RHEA:51264"/>
        <dbReference type="Rhea" id="RHEA-COMP:11964"/>
        <dbReference type="Rhea" id="RHEA-COMP:11965"/>
        <dbReference type="ChEBI" id="CHEBI:15377"/>
        <dbReference type="ChEBI" id="CHEBI:15378"/>
        <dbReference type="ChEBI" id="CHEBI:15379"/>
        <dbReference type="ChEBI" id="CHEBI:57618"/>
        <dbReference type="ChEBI" id="CHEBI:58210"/>
        <dbReference type="ChEBI" id="CHEBI:133993"/>
        <dbReference type="ChEBI" id="CHEBI:133996"/>
        <dbReference type="EC" id="1.14.19.50"/>
    </reaction>
</comment>
<comment type="caution">
    <text evidence="15">The sequence shown here is derived from an EMBL/GenBank/DDBJ whole genome shotgun (WGS) entry which is preliminary data.</text>
</comment>
<evidence type="ECO:0000256" key="10">
    <source>
        <dbReference type="ARBA" id="ARBA00048529"/>
    </source>
</evidence>
<dbReference type="Gene3D" id="1.10.630.10">
    <property type="entry name" value="Cytochrome P450"/>
    <property type="match status" value="1"/>
</dbReference>
<dbReference type="GO" id="GO:0016705">
    <property type="term" value="F:oxidoreductase activity, acting on paired donors, with incorporation or reduction of molecular oxygen"/>
    <property type="evidence" value="ECO:0007669"/>
    <property type="project" value="InterPro"/>
</dbReference>
<dbReference type="GO" id="GO:0016020">
    <property type="term" value="C:membrane"/>
    <property type="evidence" value="ECO:0007669"/>
    <property type="project" value="UniProtKB-SubCell"/>
</dbReference>
<dbReference type="Proteomes" id="UP001140949">
    <property type="component" value="Unassembled WGS sequence"/>
</dbReference>
<dbReference type="PRINTS" id="PR00463">
    <property type="entry name" value="EP450I"/>
</dbReference>
<dbReference type="InterPro" id="IPR002401">
    <property type="entry name" value="Cyt_P450_E_grp-I"/>
</dbReference>
<sequence length="520" mass="59513">MAWRLQTWWYPIIFFFLPILSFLWLNLFLRVNRKRAVLLQWPVVGMLPGLLANFHRLPDFITSMLQESGGTFMFKGPWLMGLDLMFTCDPANAKHMFTSHFSNYIKGRDFPEILDILGEGIITSDGEPWAKQRRMANAHMSSHNFRSSVAKNSRDKVETSVLPLLDRMADLDQAFDLQEFMQRLAMDLVTKLVVGRDPGSLAPDFPRVPFVVSVGDAEEVIVFRHFVPCWKLLKWLDVGIEKKMSTATNVINQYIAQCIDEKRNDIIKSKGREEPKDILTSYMYHIMDNEEGDYFSTDKFVRDTLMTLLAAGTDSSAAALAWFFWQVSKCPDVENKILEELRELARQREVDGSDAGKRMVVFDVDSTEGLVYLHAALCETLRLFPSFPFNTKTVDKEDVLPSGHRVRPGTTVIYSIYSMGRLEKLWGEDCLEFKPERWIDSSSGQLKHVNSHDFLAFHTGPRSCIGRNMAMTQMKVIAAAITYNFRVEVVKSCVVEPKTAMVLLMKNGLKVKVRKREGLC</sequence>
<evidence type="ECO:0000256" key="4">
    <source>
        <dbReference type="ARBA" id="ARBA00022723"/>
    </source>
</evidence>
<evidence type="ECO:0000256" key="9">
    <source>
        <dbReference type="ARBA" id="ARBA00039071"/>
    </source>
</evidence>
<evidence type="ECO:0000256" key="2">
    <source>
        <dbReference type="ARBA" id="ARBA00010617"/>
    </source>
</evidence>
<protein>
    <recommendedName>
        <fullName evidence="9">noroxomaritidine synthase</fullName>
        <ecNumber evidence="9">1.14.19.50</ecNumber>
    </recommendedName>
</protein>
<keyword evidence="5 14" id="KW-1133">Transmembrane helix</keyword>
<evidence type="ECO:0000256" key="7">
    <source>
        <dbReference type="ARBA" id="ARBA00023004"/>
    </source>
</evidence>
<gene>
    <name evidence="15" type="ORF">M6B38_391715</name>
</gene>
<keyword evidence="16" id="KW-1185">Reference proteome</keyword>
<comment type="cofactor">
    <cofactor evidence="12">
        <name>heme</name>
        <dbReference type="ChEBI" id="CHEBI:30413"/>
    </cofactor>
</comment>
<evidence type="ECO:0000313" key="15">
    <source>
        <dbReference type="EMBL" id="KAJ6821570.1"/>
    </source>
</evidence>
<name>A0AAX6FZ06_IRIPA</name>
<evidence type="ECO:0000313" key="16">
    <source>
        <dbReference type="Proteomes" id="UP001140949"/>
    </source>
</evidence>
<evidence type="ECO:0000256" key="11">
    <source>
        <dbReference type="ARBA" id="ARBA00049170"/>
    </source>
</evidence>
<feature type="binding site" description="axial binding residue" evidence="12">
    <location>
        <position position="464"/>
    </location>
    <ligand>
        <name>heme</name>
        <dbReference type="ChEBI" id="CHEBI:30413"/>
    </ligand>
    <ligandPart>
        <name>Fe</name>
        <dbReference type="ChEBI" id="CHEBI:18248"/>
    </ligandPart>
</feature>
<reference evidence="15" key="1">
    <citation type="journal article" date="2023" name="GigaByte">
        <title>Genome assembly of the bearded iris, Iris pallida Lam.</title>
        <authorList>
            <person name="Bruccoleri R.E."/>
            <person name="Oakeley E.J."/>
            <person name="Faust A.M.E."/>
            <person name="Altorfer M."/>
            <person name="Dessus-Babus S."/>
            <person name="Burckhardt D."/>
            <person name="Oertli M."/>
            <person name="Naumann U."/>
            <person name="Petersen F."/>
            <person name="Wong J."/>
        </authorList>
    </citation>
    <scope>NUCLEOTIDE SEQUENCE</scope>
    <source>
        <strain evidence="15">GSM-AAB239-AS_SAM_17_03QT</strain>
    </source>
</reference>
<evidence type="ECO:0000256" key="13">
    <source>
        <dbReference type="RuleBase" id="RU000461"/>
    </source>
</evidence>
<dbReference type="PRINTS" id="PR00385">
    <property type="entry name" value="P450"/>
</dbReference>
<accession>A0AAX6FZ06</accession>
<dbReference type="EMBL" id="JANAVB010024997">
    <property type="protein sequence ID" value="KAJ6821570.1"/>
    <property type="molecule type" value="Genomic_DNA"/>
</dbReference>
<keyword evidence="8 14" id="KW-0472">Membrane</keyword>
<dbReference type="GO" id="GO:0020037">
    <property type="term" value="F:heme binding"/>
    <property type="evidence" value="ECO:0007669"/>
    <property type="project" value="InterPro"/>
</dbReference>
<dbReference type="GO" id="GO:0004497">
    <property type="term" value="F:monooxygenase activity"/>
    <property type="evidence" value="ECO:0007669"/>
    <property type="project" value="UniProtKB-KW"/>
</dbReference>
<keyword evidence="4 12" id="KW-0479">Metal-binding</keyword>
<dbReference type="Pfam" id="PF00067">
    <property type="entry name" value="p450"/>
    <property type="match status" value="1"/>
</dbReference>
<evidence type="ECO:0000256" key="12">
    <source>
        <dbReference type="PIRSR" id="PIRSR602401-1"/>
    </source>
</evidence>
<comment type="subcellular location">
    <subcellularLocation>
        <location evidence="1">Membrane</location>
        <topology evidence="1">Single-pass membrane protein</topology>
    </subcellularLocation>
</comment>
<keyword evidence="13" id="KW-0503">Monooxygenase</keyword>
<dbReference type="InterPro" id="IPR017972">
    <property type="entry name" value="Cyt_P450_CS"/>
</dbReference>
<dbReference type="SUPFAM" id="SSF48264">
    <property type="entry name" value="Cytochrome P450"/>
    <property type="match status" value="1"/>
</dbReference>
<keyword evidence="3 14" id="KW-0812">Transmembrane</keyword>
<evidence type="ECO:0000256" key="5">
    <source>
        <dbReference type="ARBA" id="ARBA00022989"/>
    </source>
</evidence>
<dbReference type="GO" id="GO:0005506">
    <property type="term" value="F:iron ion binding"/>
    <property type="evidence" value="ECO:0007669"/>
    <property type="project" value="InterPro"/>
</dbReference>
<evidence type="ECO:0000256" key="1">
    <source>
        <dbReference type="ARBA" id="ARBA00004167"/>
    </source>
</evidence>
<dbReference type="AlphaFoldDB" id="A0AAX6FZ06"/>
<comment type="similarity">
    <text evidence="2 13">Belongs to the cytochrome P450 family.</text>
</comment>
<proteinExistence type="inferred from homology"/>
<comment type="catalytic activity">
    <reaction evidence="11">
        <text>4'-O-methylnorbelladine + reduced [NADPH--hemoprotein reductase] + O2 = (10bR,4aS)-noroxomaritidine + oxidized [NADPH--hemoprotein reductase] + 2 H2O + H(+)</text>
        <dbReference type="Rhea" id="RHEA:51260"/>
        <dbReference type="Rhea" id="RHEA-COMP:11964"/>
        <dbReference type="Rhea" id="RHEA-COMP:11965"/>
        <dbReference type="ChEBI" id="CHEBI:15377"/>
        <dbReference type="ChEBI" id="CHEBI:15378"/>
        <dbReference type="ChEBI" id="CHEBI:15379"/>
        <dbReference type="ChEBI" id="CHEBI:57618"/>
        <dbReference type="ChEBI" id="CHEBI:58210"/>
        <dbReference type="ChEBI" id="CHEBI:133993"/>
        <dbReference type="ChEBI" id="CHEBI:133995"/>
        <dbReference type="EC" id="1.14.19.50"/>
    </reaction>
</comment>
<dbReference type="CDD" id="cd11064">
    <property type="entry name" value="CYP86A"/>
    <property type="match status" value="1"/>
</dbReference>
<feature type="transmembrane region" description="Helical" evidence="14">
    <location>
        <begin position="12"/>
        <end position="29"/>
    </location>
</feature>
<keyword evidence="7 12" id="KW-0408">Iron</keyword>
<evidence type="ECO:0000256" key="8">
    <source>
        <dbReference type="ARBA" id="ARBA00023136"/>
    </source>
</evidence>
<organism evidence="15 16">
    <name type="scientific">Iris pallida</name>
    <name type="common">Sweet iris</name>
    <dbReference type="NCBI Taxonomy" id="29817"/>
    <lineage>
        <taxon>Eukaryota</taxon>
        <taxon>Viridiplantae</taxon>
        <taxon>Streptophyta</taxon>
        <taxon>Embryophyta</taxon>
        <taxon>Tracheophyta</taxon>
        <taxon>Spermatophyta</taxon>
        <taxon>Magnoliopsida</taxon>
        <taxon>Liliopsida</taxon>
        <taxon>Asparagales</taxon>
        <taxon>Iridaceae</taxon>
        <taxon>Iridoideae</taxon>
        <taxon>Irideae</taxon>
        <taxon>Iris</taxon>
    </lineage>
</organism>
<evidence type="ECO:0000256" key="3">
    <source>
        <dbReference type="ARBA" id="ARBA00022692"/>
    </source>
</evidence>
<dbReference type="InterPro" id="IPR036396">
    <property type="entry name" value="Cyt_P450_sf"/>
</dbReference>
<evidence type="ECO:0000256" key="14">
    <source>
        <dbReference type="SAM" id="Phobius"/>
    </source>
</evidence>
<dbReference type="EC" id="1.14.19.50" evidence="9"/>
<evidence type="ECO:0000256" key="6">
    <source>
        <dbReference type="ARBA" id="ARBA00023002"/>
    </source>
</evidence>
<dbReference type="InterPro" id="IPR001128">
    <property type="entry name" value="Cyt_P450"/>
</dbReference>
<dbReference type="GO" id="GO:0006629">
    <property type="term" value="P:lipid metabolic process"/>
    <property type="evidence" value="ECO:0007669"/>
    <property type="project" value="UniProtKB-ARBA"/>
</dbReference>
<dbReference type="PANTHER" id="PTHR24296">
    <property type="entry name" value="CYTOCHROME P450"/>
    <property type="match status" value="1"/>
</dbReference>
<reference evidence="15" key="2">
    <citation type="submission" date="2023-04" db="EMBL/GenBank/DDBJ databases">
        <authorList>
            <person name="Bruccoleri R.E."/>
            <person name="Oakeley E.J."/>
            <person name="Faust A.-M."/>
            <person name="Dessus-Babus S."/>
            <person name="Altorfer M."/>
            <person name="Burckhardt D."/>
            <person name="Oertli M."/>
            <person name="Naumann U."/>
            <person name="Petersen F."/>
            <person name="Wong J."/>
        </authorList>
    </citation>
    <scope>NUCLEOTIDE SEQUENCE</scope>
    <source>
        <strain evidence="15">GSM-AAB239-AS_SAM_17_03QT</strain>
        <tissue evidence="15">Leaf</tissue>
    </source>
</reference>
<feature type="transmembrane region" description="Helical" evidence="14">
    <location>
        <begin position="36"/>
        <end position="54"/>
    </location>
</feature>
<keyword evidence="12 13" id="KW-0349">Heme</keyword>
<dbReference type="PROSITE" id="PS00086">
    <property type="entry name" value="CYTOCHROME_P450"/>
    <property type="match status" value="1"/>
</dbReference>
<keyword evidence="6 13" id="KW-0560">Oxidoreductase</keyword>